<dbReference type="EMBL" id="JABFAC010000004">
    <property type="protein sequence ID" value="MBA0611681.1"/>
    <property type="molecule type" value="Genomic_DNA"/>
</dbReference>
<protein>
    <submittedName>
        <fullName evidence="1">Uncharacterized protein</fullName>
    </submittedName>
</protein>
<dbReference type="AlphaFoldDB" id="A0A7J8RD39"/>
<dbReference type="Proteomes" id="UP000593561">
    <property type="component" value="Unassembled WGS sequence"/>
</dbReference>
<evidence type="ECO:0000313" key="2">
    <source>
        <dbReference type="Proteomes" id="UP000593561"/>
    </source>
</evidence>
<comment type="caution">
    <text evidence="1">The sequence shown here is derived from an EMBL/GenBank/DDBJ whole genome shotgun (WGS) entry which is preliminary data.</text>
</comment>
<gene>
    <name evidence="1" type="ORF">Godav_012345</name>
</gene>
<proteinExistence type="predicted"/>
<accession>A0A7J8RD39</accession>
<evidence type="ECO:0000313" key="1">
    <source>
        <dbReference type="EMBL" id="MBA0611681.1"/>
    </source>
</evidence>
<sequence>MACYSCQLTKFSFPTLFSVHWQTNMRLMRMLSLLITLKLT</sequence>
<keyword evidence="2" id="KW-1185">Reference proteome</keyword>
<name>A0A7J8RD39_GOSDV</name>
<organism evidence="1 2">
    <name type="scientific">Gossypium davidsonii</name>
    <name type="common">Davidson's cotton</name>
    <name type="synonym">Gossypium klotzschianum subsp. davidsonii</name>
    <dbReference type="NCBI Taxonomy" id="34287"/>
    <lineage>
        <taxon>Eukaryota</taxon>
        <taxon>Viridiplantae</taxon>
        <taxon>Streptophyta</taxon>
        <taxon>Embryophyta</taxon>
        <taxon>Tracheophyta</taxon>
        <taxon>Spermatophyta</taxon>
        <taxon>Magnoliopsida</taxon>
        <taxon>eudicotyledons</taxon>
        <taxon>Gunneridae</taxon>
        <taxon>Pentapetalae</taxon>
        <taxon>rosids</taxon>
        <taxon>malvids</taxon>
        <taxon>Malvales</taxon>
        <taxon>Malvaceae</taxon>
        <taxon>Malvoideae</taxon>
        <taxon>Gossypium</taxon>
    </lineage>
</organism>
<reference evidence="1 2" key="1">
    <citation type="journal article" date="2019" name="Genome Biol. Evol.">
        <title>Insights into the evolution of the New World diploid cottons (Gossypium, subgenus Houzingenia) based on genome sequencing.</title>
        <authorList>
            <person name="Grover C.E."/>
            <person name="Arick M.A. 2nd"/>
            <person name="Thrash A."/>
            <person name="Conover J.L."/>
            <person name="Sanders W.S."/>
            <person name="Peterson D.G."/>
            <person name="Frelichowski J.E."/>
            <person name="Scheffler J.A."/>
            <person name="Scheffler B.E."/>
            <person name="Wendel J.F."/>
        </authorList>
    </citation>
    <scope>NUCLEOTIDE SEQUENCE [LARGE SCALE GENOMIC DNA]</scope>
    <source>
        <strain evidence="1">27</strain>
        <tissue evidence="1">Leaf</tissue>
    </source>
</reference>